<reference evidence="8 9" key="1">
    <citation type="submission" date="2016-01" db="EMBL/GenBank/DDBJ databases">
        <authorList>
            <person name="Oliw E.H."/>
        </authorList>
    </citation>
    <scope>NUCLEOTIDE SEQUENCE [LARGE SCALE GENOMIC DNA]</scope>
    <source>
        <strain evidence="8 9">PSS_7772B</strain>
    </source>
</reference>
<dbReference type="GO" id="GO:0003735">
    <property type="term" value="F:structural constituent of ribosome"/>
    <property type="evidence" value="ECO:0007669"/>
    <property type="project" value="InterPro"/>
</dbReference>
<sequence>MSSQVACEQAWPGKNRQERYKDMAQITMSEMLKAGLHFGHQTRRWNPKMKQFILTQRNGIHIINLFKSLDMIDKAYDFVKQTVAHNGTVLFVGTKKQAQEAVQNQATRVNMPYVCERWLGGMLTNFQTVSTRVKRLKELEEMDFSDVRGSGLTKKELLLLEREKDKLSKQLGGIRNMNRTPSAMFVVDINKEALAVEEAHKLGIPVVAIVDTNTDPEAVEYPIPANDDAIRGVELLTSLMADAVAEGLLEHAGKGAKSEGAEAQPMAAWEKELLTKEGEAEAKPAEEEKTEANA</sequence>
<dbReference type="AlphaFoldDB" id="A0A133NTN9"/>
<proteinExistence type="inferred from homology"/>
<dbReference type="eggNOG" id="COG0052">
    <property type="taxonomic scope" value="Bacteria"/>
</dbReference>
<dbReference type="InterPro" id="IPR001865">
    <property type="entry name" value="Ribosomal_uS2"/>
</dbReference>
<dbReference type="Pfam" id="PF00318">
    <property type="entry name" value="Ribosomal_S2"/>
    <property type="match status" value="1"/>
</dbReference>
<evidence type="ECO:0000256" key="2">
    <source>
        <dbReference type="ARBA" id="ARBA00022980"/>
    </source>
</evidence>
<evidence type="ECO:0000256" key="1">
    <source>
        <dbReference type="ARBA" id="ARBA00006242"/>
    </source>
</evidence>
<dbReference type="FunFam" id="1.10.287.610:FF:000001">
    <property type="entry name" value="30S ribosomal protein S2"/>
    <property type="match status" value="1"/>
</dbReference>
<evidence type="ECO:0000313" key="9">
    <source>
        <dbReference type="Proteomes" id="UP000070687"/>
    </source>
</evidence>
<dbReference type="CDD" id="cd01425">
    <property type="entry name" value="RPS2"/>
    <property type="match status" value="1"/>
</dbReference>
<dbReference type="Proteomes" id="UP000070687">
    <property type="component" value="Unassembled WGS sequence"/>
</dbReference>
<dbReference type="PRINTS" id="PR00395">
    <property type="entry name" value="RIBOSOMALS2"/>
</dbReference>
<dbReference type="PANTHER" id="PTHR12534:SF0">
    <property type="entry name" value="SMALL RIBOSOMAL SUBUNIT PROTEIN US2M"/>
    <property type="match status" value="1"/>
</dbReference>
<dbReference type="NCBIfam" id="TIGR01011">
    <property type="entry name" value="rpsB_bact"/>
    <property type="match status" value="1"/>
</dbReference>
<evidence type="ECO:0000256" key="3">
    <source>
        <dbReference type="ARBA" id="ARBA00023274"/>
    </source>
</evidence>
<dbReference type="PATRIC" id="fig|2702.100.peg.977"/>
<dbReference type="InterPro" id="IPR005706">
    <property type="entry name" value="Ribosomal_uS2_bac/mit/plastid"/>
</dbReference>
<keyword evidence="3 5" id="KW-0687">Ribonucleoprotein</keyword>
<evidence type="ECO:0000313" key="8">
    <source>
        <dbReference type="EMBL" id="KXA19646.1"/>
    </source>
</evidence>
<accession>A0A133NTN9</accession>
<comment type="caution">
    <text evidence="8">The sequence shown here is derived from an EMBL/GenBank/DDBJ whole genome shotgun (WGS) entry which is preliminary data.</text>
</comment>
<dbReference type="PROSITE" id="PS00963">
    <property type="entry name" value="RIBOSOMAL_S2_2"/>
    <property type="match status" value="1"/>
</dbReference>
<comment type="similarity">
    <text evidence="1 5 6">Belongs to the universal ribosomal protein uS2 family.</text>
</comment>
<keyword evidence="2 5" id="KW-0689">Ribosomal protein</keyword>
<dbReference type="GO" id="GO:0022627">
    <property type="term" value="C:cytosolic small ribosomal subunit"/>
    <property type="evidence" value="ECO:0007669"/>
    <property type="project" value="TreeGrafter"/>
</dbReference>
<evidence type="ECO:0000256" key="6">
    <source>
        <dbReference type="RuleBase" id="RU003631"/>
    </source>
</evidence>
<dbReference type="SUPFAM" id="SSF52313">
    <property type="entry name" value="Ribosomal protein S2"/>
    <property type="match status" value="1"/>
</dbReference>
<dbReference type="Gene3D" id="3.40.50.10490">
    <property type="entry name" value="Glucose-6-phosphate isomerase like protein, domain 1"/>
    <property type="match status" value="1"/>
</dbReference>
<dbReference type="InterPro" id="IPR018130">
    <property type="entry name" value="Ribosomal_uS2_CS"/>
</dbReference>
<evidence type="ECO:0000256" key="4">
    <source>
        <dbReference type="ARBA" id="ARBA00035256"/>
    </source>
</evidence>
<dbReference type="PROSITE" id="PS00962">
    <property type="entry name" value="RIBOSOMAL_S2_1"/>
    <property type="match status" value="1"/>
</dbReference>
<dbReference type="EMBL" id="LRQB01000063">
    <property type="protein sequence ID" value="KXA19646.1"/>
    <property type="molecule type" value="Genomic_DNA"/>
</dbReference>
<organism evidence="8 9">
    <name type="scientific">Gardnerella vaginalis</name>
    <dbReference type="NCBI Taxonomy" id="2702"/>
    <lineage>
        <taxon>Bacteria</taxon>
        <taxon>Bacillati</taxon>
        <taxon>Actinomycetota</taxon>
        <taxon>Actinomycetes</taxon>
        <taxon>Bifidobacteriales</taxon>
        <taxon>Bifidobacteriaceae</taxon>
        <taxon>Gardnerella</taxon>
    </lineage>
</organism>
<evidence type="ECO:0000256" key="7">
    <source>
        <dbReference type="SAM" id="MobiDB-lite"/>
    </source>
</evidence>
<dbReference type="GO" id="GO:0006412">
    <property type="term" value="P:translation"/>
    <property type="evidence" value="ECO:0007669"/>
    <property type="project" value="UniProtKB-UniRule"/>
</dbReference>
<protein>
    <recommendedName>
        <fullName evidence="4 5">Small ribosomal subunit protein uS2</fullName>
    </recommendedName>
</protein>
<evidence type="ECO:0000256" key="5">
    <source>
        <dbReference type="HAMAP-Rule" id="MF_00291"/>
    </source>
</evidence>
<feature type="region of interest" description="Disordered" evidence="7">
    <location>
        <begin position="274"/>
        <end position="294"/>
    </location>
</feature>
<name>A0A133NTN9_GARVA</name>
<gene>
    <name evidence="5" type="primary">rpsB</name>
    <name evidence="8" type="ORF">HMPREF3208_00994</name>
</gene>
<dbReference type="Gene3D" id="1.10.287.610">
    <property type="entry name" value="Helix hairpin bin"/>
    <property type="match status" value="1"/>
</dbReference>
<dbReference type="HAMAP" id="MF_00291_B">
    <property type="entry name" value="Ribosomal_uS2_B"/>
    <property type="match status" value="1"/>
</dbReference>
<dbReference type="InterPro" id="IPR023591">
    <property type="entry name" value="Ribosomal_uS2_flav_dom_sf"/>
</dbReference>
<dbReference type="PANTHER" id="PTHR12534">
    <property type="entry name" value="30S RIBOSOMAL PROTEIN S2 PROKARYOTIC AND ORGANELLAR"/>
    <property type="match status" value="1"/>
</dbReference>